<feature type="binding site" evidence="16">
    <location>
        <position position="189"/>
    </location>
    <ligand>
        <name>FAD</name>
        <dbReference type="ChEBI" id="CHEBI:57692"/>
    </ligand>
</feature>
<keyword evidence="6 18" id="KW-0812">Transmembrane</keyword>
<evidence type="ECO:0000256" key="6">
    <source>
        <dbReference type="ARBA" id="ARBA00022692"/>
    </source>
</evidence>
<dbReference type="CDD" id="cd06183">
    <property type="entry name" value="cyt_b5_reduct_like"/>
    <property type="match status" value="1"/>
</dbReference>
<feature type="binding site" evidence="16">
    <location>
        <position position="147"/>
    </location>
    <ligand>
        <name>FAD</name>
        <dbReference type="ChEBI" id="CHEBI:57692"/>
    </ligand>
</feature>
<feature type="binding site" evidence="16">
    <location>
        <position position="121"/>
    </location>
    <ligand>
        <name>FAD</name>
        <dbReference type="ChEBI" id="CHEBI:57692"/>
    </ligand>
</feature>
<comment type="catalytic activity">
    <reaction evidence="14 17">
        <text>2 Fe(III)-[cytochrome b5] + NADH = 2 Fe(II)-[cytochrome b5] + NAD(+) + H(+)</text>
        <dbReference type="Rhea" id="RHEA:46680"/>
        <dbReference type="Rhea" id="RHEA-COMP:10438"/>
        <dbReference type="Rhea" id="RHEA-COMP:10439"/>
        <dbReference type="ChEBI" id="CHEBI:15378"/>
        <dbReference type="ChEBI" id="CHEBI:29033"/>
        <dbReference type="ChEBI" id="CHEBI:29034"/>
        <dbReference type="ChEBI" id="CHEBI:57540"/>
        <dbReference type="ChEBI" id="CHEBI:57945"/>
        <dbReference type="EC" id="1.6.2.2"/>
    </reaction>
</comment>
<dbReference type="PANTHER" id="PTHR19370:SF184">
    <property type="entry name" value="NADH-CYTOCHROME B5 REDUCTASE-LIKE"/>
    <property type="match status" value="1"/>
</dbReference>
<dbReference type="SUPFAM" id="SSF52343">
    <property type="entry name" value="Ferredoxin reductase-like, C-terminal NADP-linked domain"/>
    <property type="match status" value="1"/>
</dbReference>
<dbReference type="OMA" id="VQIFMCG"/>
<sequence length="312" mass="33270">MSCCSKTTTGLIAAIIGAAGIVAYKTPGHTAVAAASALVASLVVLLTTRTVCGTSNGKKRSLDVALSADEWRDFPLHSKTQISHNTAVYRFALPSPDMTFGLPIGQHISIKARINDKDVQRSYTPVSSNDLKGYFDLLIKSYPTGNISKLVAELEIGDTISVKGPKGQFKYTPNMVRAIGMIAGGTGITPMFQVIQAVLANPEDKTQLRLIFANVNEEDILMKAELDALVAAHPDQFAVYYVLNNPPAGWTGGVGFVTKDIVAQNLPGAAKDVKVLLCGPPPMVKALTGFAEELGFDKAQTISKANDQVFKF</sequence>
<evidence type="ECO:0000256" key="17">
    <source>
        <dbReference type="RuleBase" id="RU361226"/>
    </source>
</evidence>
<evidence type="ECO:0000256" key="7">
    <source>
        <dbReference type="ARBA" id="ARBA00022787"/>
    </source>
</evidence>
<dbReference type="EC" id="1.6.2.2" evidence="17"/>
<dbReference type="InterPro" id="IPR001834">
    <property type="entry name" value="CBR-like"/>
</dbReference>
<dbReference type="Gene3D" id="2.40.30.10">
    <property type="entry name" value="Translation factors"/>
    <property type="match status" value="1"/>
</dbReference>
<evidence type="ECO:0000313" key="20">
    <source>
        <dbReference type="EMBL" id="KNE55755.1"/>
    </source>
</evidence>
<dbReference type="PRINTS" id="PR00406">
    <property type="entry name" value="CYTB5RDTASE"/>
</dbReference>
<dbReference type="AlphaFoldDB" id="A0A0L0S019"/>
<reference evidence="21" key="2">
    <citation type="submission" date="2009-11" db="EMBL/GenBank/DDBJ databases">
        <title>The Genome Sequence of Allomyces macrogynus strain ATCC 38327.</title>
        <authorList>
            <consortium name="The Broad Institute Genome Sequencing Platform"/>
            <person name="Russ C."/>
            <person name="Cuomo C."/>
            <person name="Shea T."/>
            <person name="Young S.K."/>
            <person name="Zeng Q."/>
            <person name="Koehrsen M."/>
            <person name="Haas B."/>
            <person name="Borodovsky M."/>
            <person name="Guigo R."/>
            <person name="Alvarado L."/>
            <person name="Berlin A."/>
            <person name="Borenstein D."/>
            <person name="Chen Z."/>
            <person name="Engels R."/>
            <person name="Freedman E."/>
            <person name="Gellesch M."/>
            <person name="Goldberg J."/>
            <person name="Griggs A."/>
            <person name="Gujja S."/>
            <person name="Heiman D."/>
            <person name="Hepburn T."/>
            <person name="Howarth C."/>
            <person name="Jen D."/>
            <person name="Larson L."/>
            <person name="Lewis B."/>
            <person name="Mehta T."/>
            <person name="Park D."/>
            <person name="Pearson M."/>
            <person name="Roberts A."/>
            <person name="Saif S."/>
            <person name="Shenoy N."/>
            <person name="Sisk P."/>
            <person name="Stolte C."/>
            <person name="Sykes S."/>
            <person name="Walk T."/>
            <person name="White J."/>
            <person name="Yandava C."/>
            <person name="Burger G."/>
            <person name="Gray M.W."/>
            <person name="Holland P.W.H."/>
            <person name="King N."/>
            <person name="Lang F.B.F."/>
            <person name="Roger A.J."/>
            <person name="Ruiz-Trillo I."/>
            <person name="Lander E."/>
            <person name="Nusbaum C."/>
        </authorList>
    </citation>
    <scope>NUCLEOTIDE SEQUENCE [LARGE SCALE GENOMIC DNA]</scope>
    <source>
        <strain evidence="21">ATCC 38327</strain>
    </source>
</reference>
<dbReference type="InterPro" id="IPR017927">
    <property type="entry name" value="FAD-bd_FR_type"/>
</dbReference>
<evidence type="ECO:0000256" key="4">
    <source>
        <dbReference type="ARBA" id="ARBA00006105"/>
    </source>
</evidence>
<comment type="similarity">
    <text evidence="4 17">Belongs to the flavoprotein pyridine nucleotide cytochrome reductase family.</text>
</comment>
<dbReference type="InterPro" id="IPR001433">
    <property type="entry name" value="OxRdtase_FAD/NAD-bd"/>
</dbReference>
<feature type="binding site" evidence="16">
    <location>
        <position position="148"/>
    </location>
    <ligand>
        <name>FAD</name>
        <dbReference type="ChEBI" id="CHEBI:57692"/>
    </ligand>
</feature>
<organism evidence="20 21">
    <name type="scientific">Allomyces macrogynus (strain ATCC 38327)</name>
    <name type="common">Allomyces javanicus var. macrogynus</name>
    <dbReference type="NCBI Taxonomy" id="578462"/>
    <lineage>
        <taxon>Eukaryota</taxon>
        <taxon>Fungi</taxon>
        <taxon>Fungi incertae sedis</taxon>
        <taxon>Blastocladiomycota</taxon>
        <taxon>Blastocladiomycetes</taxon>
        <taxon>Blastocladiales</taxon>
        <taxon>Blastocladiaceae</taxon>
        <taxon>Allomyces</taxon>
    </lineage>
</organism>
<evidence type="ECO:0000256" key="18">
    <source>
        <dbReference type="SAM" id="Phobius"/>
    </source>
</evidence>
<keyword evidence="12" id="KW-0496">Mitochondrion</keyword>
<evidence type="ECO:0000256" key="9">
    <source>
        <dbReference type="ARBA" id="ARBA00022989"/>
    </source>
</evidence>
<keyword evidence="10 17" id="KW-0560">Oxidoreductase</keyword>
<evidence type="ECO:0000256" key="10">
    <source>
        <dbReference type="ARBA" id="ARBA00023002"/>
    </source>
</evidence>
<gene>
    <name evidence="20" type="ORF">AMAG_01632</name>
</gene>
<feature type="transmembrane region" description="Helical" evidence="18">
    <location>
        <begin position="30"/>
        <end position="52"/>
    </location>
</feature>
<comment type="pathway">
    <text evidence="3">Protein modification; peptidyl-diphthamide biosynthesis.</text>
</comment>
<dbReference type="InterPro" id="IPR017938">
    <property type="entry name" value="Riboflavin_synthase-like_b-brl"/>
</dbReference>
<feature type="binding site" evidence="16">
    <location>
        <position position="123"/>
    </location>
    <ligand>
        <name>FAD</name>
        <dbReference type="ChEBI" id="CHEBI:57692"/>
    </ligand>
</feature>
<evidence type="ECO:0000256" key="11">
    <source>
        <dbReference type="ARBA" id="ARBA00023027"/>
    </source>
</evidence>
<dbReference type="Pfam" id="PF00970">
    <property type="entry name" value="FAD_binding_6"/>
    <property type="match status" value="1"/>
</dbReference>
<dbReference type="Proteomes" id="UP000054350">
    <property type="component" value="Unassembled WGS sequence"/>
</dbReference>
<dbReference type="FunFam" id="3.40.50.80:FF:000019">
    <property type="entry name" value="NADH-cytochrome b5 reductase"/>
    <property type="match status" value="1"/>
</dbReference>
<evidence type="ECO:0000256" key="13">
    <source>
        <dbReference type="ARBA" id="ARBA00023136"/>
    </source>
</evidence>
<dbReference type="InterPro" id="IPR008333">
    <property type="entry name" value="Cbr1-like_FAD-bd_dom"/>
</dbReference>
<dbReference type="EMBL" id="GG745329">
    <property type="protein sequence ID" value="KNE55755.1"/>
    <property type="molecule type" value="Genomic_DNA"/>
</dbReference>
<keyword evidence="11 17" id="KW-0520">NAD</keyword>
<evidence type="ECO:0000256" key="8">
    <source>
        <dbReference type="ARBA" id="ARBA00022827"/>
    </source>
</evidence>
<dbReference type="FunFam" id="2.40.30.10:FF:000032">
    <property type="entry name" value="NADH-cytochrome b5 reductase"/>
    <property type="match status" value="1"/>
</dbReference>
<feature type="transmembrane region" description="Helical" evidence="18">
    <location>
        <begin position="7"/>
        <end position="24"/>
    </location>
</feature>
<evidence type="ECO:0000259" key="19">
    <source>
        <dbReference type="PROSITE" id="PS51384"/>
    </source>
</evidence>
<feature type="binding site" evidence="16">
    <location>
        <position position="140"/>
    </location>
    <ligand>
        <name>FAD</name>
        <dbReference type="ChEBI" id="CHEBI:57692"/>
    </ligand>
</feature>
<comment type="catalytic activity">
    <reaction evidence="15">
        <text>2 Fe(3+)-[Dph3] + NADH = 2 Fe(2+)-[Dph3] + NAD(+) + H(+)</text>
        <dbReference type="Rhea" id="RHEA:71231"/>
        <dbReference type="Rhea" id="RHEA-COMP:18002"/>
        <dbReference type="Rhea" id="RHEA-COMP:18003"/>
        <dbReference type="ChEBI" id="CHEBI:15378"/>
        <dbReference type="ChEBI" id="CHEBI:29033"/>
        <dbReference type="ChEBI" id="CHEBI:29034"/>
        <dbReference type="ChEBI" id="CHEBI:57540"/>
        <dbReference type="ChEBI" id="CHEBI:57945"/>
        <dbReference type="ChEBI" id="CHEBI:83228"/>
    </reaction>
    <physiologicalReaction direction="left-to-right" evidence="15">
        <dbReference type="Rhea" id="RHEA:71232"/>
    </physiologicalReaction>
</comment>
<protein>
    <recommendedName>
        <fullName evidence="17">NADH-cytochrome b5 reductase</fullName>
        <ecNumber evidence="17">1.6.2.2</ecNumber>
    </recommendedName>
</protein>
<keyword evidence="7" id="KW-1000">Mitochondrion outer membrane</keyword>
<dbReference type="PROSITE" id="PS51384">
    <property type="entry name" value="FAD_FR"/>
    <property type="match status" value="1"/>
</dbReference>
<keyword evidence="8 16" id="KW-0274">FAD</keyword>
<proteinExistence type="inferred from homology"/>
<dbReference type="Gene3D" id="3.40.50.80">
    <property type="entry name" value="Nucleotide-binding domain of ferredoxin-NADP reductase (FNR) module"/>
    <property type="match status" value="1"/>
</dbReference>
<dbReference type="GO" id="GO:0005741">
    <property type="term" value="C:mitochondrial outer membrane"/>
    <property type="evidence" value="ECO:0007669"/>
    <property type="project" value="UniProtKB-SubCell"/>
</dbReference>
<keyword evidence="13 18" id="KW-0472">Membrane</keyword>
<dbReference type="PANTHER" id="PTHR19370">
    <property type="entry name" value="NADH-CYTOCHROME B5 REDUCTASE"/>
    <property type="match status" value="1"/>
</dbReference>
<dbReference type="VEuPathDB" id="FungiDB:AMAG_01632"/>
<evidence type="ECO:0000256" key="1">
    <source>
        <dbReference type="ARBA" id="ARBA00001974"/>
    </source>
</evidence>
<dbReference type="eggNOG" id="KOG0534">
    <property type="taxonomic scope" value="Eukaryota"/>
</dbReference>
<comment type="subcellular location">
    <subcellularLocation>
        <location evidence="2">Mitochondrion outer membrane</location>
    </subcellularLocation>
</comment>
<evidence type="ECO:0000256" key="16">
    <source>
        <dbReference type="PIRSR" id="PIRSR601834-1"/>
    </source>
</evidence>
<reference evidence="20 21" key="1">
    <citation type="submission" date="2009-11" db="EMBL/GenBank/DDBJ databases">
        <title>Annotation of Allomyces macrogynus ATCC 38327.</title>
        <authorList>
            <consortium name="The Broad Institute Genome Sequencing Platform"/>
            <person name="Russ C."/>
            <person name="Cuomo C."/>
            <person name="Burger G."/>
            <person name="Gray M.W."/>
            <person name="Holland P.W.H."/>
            <person name="King N."/>
            <person name="Lang F.B.F."/>
            <person name="Roger A.J."/>
            <person name="Ruiz-Trillo I."/>
            <person name="Young S.K."/>
            <person name="Zeng Q."/>
            <person name="Gargeya S."/>
            <person name="Fitzgerald M."/>
            <person name="Haas B."/>
            <person name="Abouelleil A."/>
            <person name="Alvarado L."/>
            <person name="Arachchi H.M."/>
            <person name="Berlin A."/>
            <person name="Chapman S.B."/>
            <person name="Gearin G."/>
            <person name="Goldberg J."/>
            <person name="Griggs A."/>
            <person name="Gujja S."/>
            <person name="Hansen M."/>
            <person name="Heiman D."/>
            <person name="Howarth C."/>
            <person name="Larimer J."/>
            <person name="Lui A."/>
            <person name="MacDonald P.J.P."/>
            <person name="McCowen C."/>
            <person name="Montmayeur A."/>
            <person name="Murphy C."/>
            <person name="Neiman D."/>
            <person name="Pearson M."/>
            <person name="Priest M."/>
            <person name="Roberts A."/>
            <person name="Saif S."/>
            <person name="Shea T."/>
            <person name="Sisk P."/>
            <person name="Stolte C."/>
            <person name="Sykes S."/>
            <person name="Wortman J."/>
            <person name="Nusbaum C."/>
            <person name="Birren B."/>
        </authorList>
    </citation>
    <scope>NUCLEOTIDE SEQUENCE [LARGE SCALE GENOMIC DNA]</scope>
    <source>
        <strain evidence="20 21">ATCC 38327</strain>
    </source>
</reference>
<evidence type="ECO:0000256" key="3">
    <source>
        <dbReference type="ARBA" id="ARBA00005156"/>
    </source>
</evidence>
<evidence type="ECO:0000313" key="21">
    <source>
        <dbReference type="Proteomes" id="UP000054350"/>
    </source>
</evidence>
<evidence type="ECO:0000256" key="12">
    <source>
        <dbReference type="ARBA" id="ARBA00023128"/>
    </source>
</evidence>
<feature type="domain" description="FAD-binding FR-type" evidence="19">
    <location>
        <begin position="69"/>
        <end position="172"/>
    </location>
</feature>
<feature type="binding site" evidence="16">
    <location>
        <position position="138"/>
    </location>
    <ligand>
        <name>FAD</name>
        <dbReference type="ChEBI" id="CHEBI:57692"/>
    </ligand>
</feature>
<dbReference type="InterPro" id="IPR001709">
    <property type="entry name" value="Flavoprot_Pyr_Nucl_cyt_Rdtase"/>
</dbReference>
<accession>A0A0L0S019</accession>
<dbReference type="STRING" id="578462.A0A0L0S019"/>
<comment type="cofactor">
    <cofactor evidence="1 16 17">
        <name>FAD</name>
        <dbReference type="ChEBI" id="CHEBI:57692"/>
    </cofactor>
</comment>
<keyword evidence="9 18" id="KW-1133">Transmembrane helix</keyword>
<dbReference type="Pfam" id="PF00175">
    <property type="entry name" value="NAD_binding_1"/>
    <property type="match status" value="1"/>
</dbReference>
<dbReference type="InterPro" id="IPR039261">
    <property type="entry name" value="FNR_nucleotide-bd"/>
</dbReference>
<evidence type="ECO:0000256" key="2">
    <source>
        <dbReference type="ARBA" id="ARBA00004294"/>
    </source>
</evidence>
<dbReference type="SUPFAM" id="SSF63380">
    <property type="entry name" value="Riboflavin synthase domain-like"/>
    <property type="match status" value="1"/>
</dbReference>
<evidence type="ECO:0000256" key="5">
    <source>
        <dbReference type="ARBA" id="ARBA00022630"/>
    </source>
</evidence>
<evidence type="ECO:0000256" key="15">
    <source>
        <dbReference type="ARBA" id="ARBA00049138"/>
    </source>
</evidence>
<name>A0A0L0S019_ALLM3</name>
<keyword evidence="5 16" id="KW-0285">Flavoprotein</keyword>
<evidence type="ECO:0000256" key="14">
    <source>
        <dbReference type="ARBA" id="ARBA00047682"/>
    </source>
</evidence>
<keyword evidence="21" id="KW-1185">Reference proteome</keyword>
<dbReference type="OrthoDB" id="432685at2759"/>
<dbReference type="GO" id="GO:0090524">
    <property type="term" value="F:cytochrome-b5 reductase activity, acting on NADH"/>
    <property type="evidence" value="ECO:0007669"/>
    <property type="project" value="UniProtKB-EC"/>
</dbReference>
<dbReference type="PRINTS" id="PR00371">
    <property type="entry name" value="FPNCR"/>
</dbReference>